<feature type="region of interest" description="N-terminal hotdog fold" evidence="8">
    <location>
        <begin position="880"/>
        <end position="1014"/>
    </location>
</feature>
<keyword evidence="6" id="KW-0560">Oxidoreductase</keyword>
<feature type="active site" description="Proton donor; for dehydratase activity" evidence="8">
    <location>
        <position position="1088"/>
    </location>
</feature>
<dbReference type="GO" id="GO:0006633">
    <property type="term" value="P:fatty acid biosynthetic process"/>
    <property type="evidence" value="ECO:0007669"/>
    <property type="project" value="TreeGrafter"/>
</dbReference>
<keyword evidence="5" id="KW-0677">Repeat</keyword>
<dbReference type="PROSITE" id="PS52019">
    <property type="entry name" value="PKS_MFAS_DH"/>
    <property type="match status" value="1"/>
</dbReference>
<keyword evidence="4" id="KW-0808">Transferase</keyword>
<dbReference type="CDD" id="cd00833">
    <property type="entry name" value="PKS"/>
    <property type="match status" value="1"/>
</dbReference>
<dbReference type="Pfam" id="PF21089">
    <property type="entry name" value="PKS_DH_N"/>
    <property type="match status" value="1"/>
</dbReference>
<dbReference type="InterPro" id="IPR014031">
    <property type="entry name" value="Ketoacyl_synth_C"/>
</dbReference>
<dbReference type="Pfam" id="PF02801">
    <property type="entry name" value="Ketoacyl-synt_C"/>
    <property type="match status" value="1"/>
</dbReference>
<dbReference type="EMBL" id="WIGN01000055">
    <property type="protein sequence ID" value="KAF6813194.1"/>
    <property type="molecule type" value="Genomic_DNA"/>
</dbReference>
<dbReference type="InterPro" id="IPR057326">
    <property type="entry name" value="KR_dom"/>
</dbReference>
<evidence type="ECO:0000259" key="12">
    <source>
        <dbReference type="PROSITE" id="PS52019"/>
    </source>
</evidence>
<feature type="compositionally biased region" description="Polar residues" evidence="9">
    <location>
        <begin position="2492"/>
        <end position="2511"/>
    </location>
</feature>
<evidence type="ECO:0000256" key="6">
    <source>
        <dbReference type="ARBA" id="ARBA00023002"/>
    </source>
</evidence>
<keyword evidence="1" id="KW-0596">Phosphopantetheine</keyword>
<dbReference type="SMART" id="SM00827">
    <property type="entry name" value="PKS_AT"/>
    <property type="match status" value="1"/>
</dbReference>
<dbReference type="SMART" id="SM00826">
    <property type="entry name" value="PKS_DH"/>
    <property type="match status" value="1"/>
</dbReference>
<dbReference type="InterPro" id="IPR049552">
    <property type="entry name" value="PKS_DH_N"/>
</dbReference>
<name>A0A8H6JHE5_9PEZI</name>
<dbReference type="PANTHER" id="PTHR43775:SF20">
    <property type="entry name" value="HYBRID PKS-NRPS SYNTHETASE APDA"/>
    <property type="match status" value="1"/>
</dbReference>
<dbReference type="SUPFAM" id="SSF55048">
    <property type="entry name" value="Probable ACP-binding domain of malonyl-CoA ACP transacylase"/>
    <property type="match status" value="1"/>
</dbReference>
<dbReference type="Gene3D" id="3.30.559.10">
    <property type="entry name" value="Chloramphenicol acetyltransferase-like domain"/>
    <property type="match status" value="1"/>
</dbReference>
<evidence type="ECO:0000256" key="5">
    <source>
        <dbReference type="ARBA" id="ARBA00022737"/>
    </source>
</evidence>
<dbReference type="Gene3D" id="3.30.70.3290">
    <property type="match status" value="1"/>
</dbReference>
<dbReference type="Gene3D" id="3.40.47.10">
    <property type="match status" value="2"/>
</dbReference>
<dbReference type="SMART" id="SM00822">
    <property type="entry name" value="PKS_KR"/>
    <property type="match status" value="1"/>
</dbReference>
<dbReference type="GO" id="GO:0004312">
    <property type="term" value="F:fatty acid synthase activity"/>
    <property type="evidence" value="ECO:0007669"/>
    <property type="project" value="TreeGrafter"/>
</dbReference>
<evidence type="ECO:0000256" key="4">
    <source>
        <dbReference type="ARBA" id="ARBA00022679"/>
    </source>
</evidence>
<dbReference type="SMART" id="SM00823">
    <property type="entry name" value="PKS_PP"/>
    <property type="match status" value="1"/>
</dbReference>
<dbReference type="GO" id="GO:0016491">
    <property type="term" value="F:oxidoreductase activity"/>
    <property type="evidence" value="ECO:0007669"/>
    <property type="project" value="UniProtKB-KW"/>
</dbReference>
<dbReference type="GO" id="GO:0009403">
    <property type="term" value="P:toxin biosynthetic process"/>
    <property type="evidence" value="ECO:0007669"/>
    <property type="project" value="UniProtKB-ARBA"/>
</dbReference>
<dbReference type="Gene3D" id="3.40.50.150">
    <property type="entry name" value="Vaccinia Virus protein VP39"/>
    <property type="match status" value="1"/>
</dbReference>
<dbReference type="PANTHER" id="PTHR43775">
    <property type="entry name" value="FATTY ACID SYNTHASE"/>
    <property type="match status" value="1"/>
</dbReference>
<dbReference type="SUPFAM" id="SSF47336">
    <property type="entry name" value="ACP-like"/>
    <property type="match status" value="1"/>
</dbReference>
<evidence type="ECO:0000313" key="14">
    <source>
        <dbReference type="Proteomes" id="UP000652219"/>
    </source>
</evidence>
<reference evidence="13 14" key="1">
    <citation type="journal article" date="2020" name="Phytopathology">
        <title>Genome Sequence Resources of Colletotrichum truncatum, C. plurivorum, C. musicola, and C. sojae: Four Species Pathogenic to Soybean (Glycine max).</title>
        <authorList>
            <person name="Rogerio F."/>
            <person name="Boufleur T.R."/>
            <person name="Ciampi-Guillardi M."/>
            <person name="Sukno S.A."/>
            <person name="Thon M.R."/>
            <person name="Massola Junior N.S."/>
            <person name="Baroncelli R."/>
        </authorList>
    </citation>
    <scope>NUCLEOTIDE SEQUENCE [LARGE SCALE GENOMIC DNA]</scope>
    <source>
        <strain evidence="13 14">LFN0009</strain>
    </source>
</reference>
<dbReference type="InterPro" id="IPR050091">
    <property type="entry name" value="PKS_NRPS_Biosynth_Enz"/>
</dbReference>
<keyword evidence="14" id="KW-1185">Reference proteome</keyword>
<evidence type="ECO:0000256" key="9">
    <source>
        <dbReference type="SAM" id="MobiDB-lite"/>
    </source>
</evidence>
<proteinExistence type="predicted"/>
<dbReference type="InterPro" id="IPR029063">
    <property type="entry name" value="SAM-dependent_MTases_sf"/>
</dbReference>
<dbReference type="InterPro" id="IPR013217">
    <property type="entry name" value="Methyltransf_12"/>
</dbReference>
<dbReference type="InterPro" id="IPR023213">
    <property type="entry name" value="CAT-like_dom_sf"/>
</dbReference>
<accession>A0A8H6JHE5</accession>
<feature type="active site" description="Proton acceptor; for dehydratase activity" evidence="8">
    <location>
        <position position="912"/>
    </location>
</feature>
<dbReference type="InterPro" id="IPR001227">
    <property type="entry name" value="Ac_transferase_dom_sf"/>
</dbReference>
<comment type="caution">
    <text evidence="13">The sequence shown here is derived from an EMBL/GenBank/DDBJ whole genome shotgun (WGS) entry which is preliminary data.</text>
</comment>
<dbReference type="GO" id="GO:0031177">
    <property type="term" value="F:phosphopantetheine binding"/>
    <property type="evidence" value="ECO:0007669"/>
    <property type="project" value="InterPro"/>
</dbReference>
<dbReference type="InterPro" id="IPR014043">
    <property type="entry name" value="Acyl_transferase_dom"/>
</dbReference>
<gene>
    <name evidence="13" type="ORF">CSOJ01_04705</name>
</gene>
<protein>
    <submittedName>
        <fullName evidence="13">Beta-ketoacyl synthase domain-containing protein</fullName>
    </submittedName>
</protein>
<dbReference type="InterPro" id="IPR042104">
    <property type="entry name" value="PKS_dehydratase_sf"/>
</dbReference>
<dbReference type="PROSITE" id="PS52004">
    <property type="entry name" value="KS3_2"/>
    <property type="match status" value="1"/>
</dbReference>
<dbReference type="InterPro" id="IPR036736">
    <property type="entry name" value="ACP-like_sf"/>
</dbReference>
<dbReference type="Pfam" id="PF08242">
    <property type="entry name" value="Methyltransf_12"/>
    <property type="match status" value="1"/>
</dbReference>
<evidence type="ECO:0000313" key="13">
    <source>
        <dbReference type="EMBL" id="KAF6813194.1"/>
    </source>
</evidence>
<evidence type="ECO:0000256" key="8">
    <source>
        <dbReference type="PROSITE-ProRule" id="PRU01363"/>
    </source>
</evidence>
<dbReference type="Pfam" id="PF00698">
    <property type="entry name" value="Acyl_transf_1"/>
    <property type="match status" value="1"/>
</dbReference>
<keyword evidence="2" id="KW-0597">Phosphoprotein</keyword>
<dbReference type="Pfam" id="PF08659">
    <property type="entry name" value="KR"/>
    <property type="match status" value="1"/>
</dbReference>
<dbReference type="InterPro" id="IPR016035">
    <property type="entry name" value="Acyl_Trfase/lysoPLipase"/>
</dbReference>
<dbReference type="CDD" id="cd19532">
    <property type="entry name" value="C_PKS-NRPS"/>
    <property type="match status" value="1"/>
</dbReference>
<dbReference type="InterPro" id="IPR049900">
    <property type="entry name" value="PKS_mFAS_DH"/>
</dbReference>
<evidence type="ECO:0000259" key="11">
    <source>
        <dbReference type="PROSITE" id="PS52004"/>
    </source>
</evidence>
<dbReference type="GO" id="GO:0032259">
    <property type="term" value="P:methylation"/>
    <property type="evidence" value="ECO:0007669"/>
    <property type="project" value="UniProtKB-KW"/>
</dbReference>
<sequence length="2924" mass="320406">MPSKITTPSPREPIAVIGTGCRFPGGASTPSKLWEVLSKPRDLLRKVPIDRFNVDSVYHPDGAFHGRTNAASAYFLDEDVRAFDANFFNMQHAEAEVTDPQHRLLLETVYEALTTAGLRVEDLRGSETAVYCGQMMSDFRDLVNFDLDGLPTYAATGTAASILSNRVSYFFDWHGPSMTIDTACSSSLEGVAAIVLKTLSQALSDGDTIECIIRETGVNQDGRSPGITMPSHKAQEALIRQTYAAAGLDPSRTGTPAGDPQEAEAIARSFFGERGRSPEEAPLYVGSIKTVIGHTEGTAGVAGLIKASLAMKYGVIPSNMLFDKLSPKVAPFYENLHVPTQARPWPGLPSGVPMRASVNSFGFGGTNAHVILEAYQKPRPGQRHTSSAVPAWPIPISANSEISLKATAQNLLQYLTSTSDVTVQDVAWTLMTKRSTLPVRRALAAQTIPGLCSALEATIASIDKREGGIVVSSADSNRNPEILGIFTGQGAQWPGMGKILVSTVPYAREIISQLDLSLRTLPPAYRPSWKLYDQLMLEGERSNVHDASYSQPLCCAVQILLVRVLAAAGIRFKAVVGHSSGEIACAYAAGFVTASQAIRIAYLRGLVSTKAASPNGVKGAMMAAGCSYEDAQELCSLETFRDRICVAASNAPDSVTISGDADAIEEAREVLEDESKFARKLKVDKAYHSFHMQPCAEPYVKALQESACDAIKSDVPEPSTIWISSVSAGHRMRWQDVTADYWKDNLLSPVLFSTAVDHVMRNQRPVDLTIEVGCHPALKGPCLKTIEHCAEPGTPELPYVGCMRRGADDIEALAGTFGYMWERFGSASVDLPGLDKILPQAPVNNLTKALPLYPFDRSKSYWLDTRRTRFFLRGGEAKPHPLLGRLTADSTPISPRWHNSLRAGDISWLDGHQLQRQTVFPGAGYVVMVAEAALHVAAARPVRLLEISDVEIFKAVTFDDENSLVELNISLEVNQALPTAQHVTARFRIDCCLARENAMSASTSGNLVITLGPGGPDALPAGHAEPPHMTNISVDAFYNELAAVGYGYNSEFRGIASMRRADFKARGAMRLPPPGSDDDLVLHPATLDNAFQTLMAAVSAPGDGFMRSLLVPTSIGRIAINPWLCSEAQRSGEEVSYHAASSTGKMGSVSGDIEVCDPRTGNVMFLIEGIATKAASAATPADDHHMFMHWEWDQLVPDTLLNKAERAATDADKEVATAMERIVYLYIRSFLGEHSAEELASLAPHHQTYIHWFEHKMDEAKQGRSLFYKSEWERDQLSDIQDLVARHVDNSQIRLIQRVGEGLEDVFFHDRNAFELMDHDGLLTEFYGSDSGFGPAYYYMQDALAPILHRYPKMDILEIGAGTGGATRYILEQDPSPSFNSYTFTDISTSFFEKAREKFAPFEEGMEFRALDVRRNPAEQGYAPHSYDLVIASNVLHATPNLEETMANVRTLLKPGGHLVVVELTDPRHSRFGFIFGLFADWWAGVDDNRVMQPFVTIERWNETLSKTGFSDVVSRFEDDEGEIFPTSVFRCEAVNDKVARLREPLLFPARESSPSIVVVGGATTKSAKMLRGVQQKLPARHFETLARFEDLRTMQLDPSTKPTFLILSELDEQLFADMNQNKFEALQILCEAAGHMLWVTEDAWHDPVKAMAIGLLRTLRLECVQCAGLQVLDVDDAGSLEAEYLAETLLRLEEGSDWEDAGILWTSEPEIYVSKGRSRITRLKPNRPMNDRLNSGRRQILADTDPKTTPVVLCQDDGATYLQSDESFAPGKTPAKLRVHHSLARAIRVGNLGYFNLVHGVSEDSGCAVVALCEENGSLVDAIPGRVTHRPGRDMTHIGAGALLAVAADLVAQTLVAETAPGASILIYGAPYIHASRIAQRAGEKGICVTFVSVHPAPPAGTIGGSASWIQLHENETQLGLRQKLPQHSSAFYNFSVDQSPVGLSRALCDRFRAQGCPTFQAEHLASLAASAWTTRTGTGLKIMLDEAVRTIPSCLGTSAEHADATPVQELITLQRRVGFDTVVDWTVHDIVSARVQPVDSGRVFSENRAYLLIGLTGDLGRSICRWMLERGAKDVVLTSRHPQIEDKWLEEMRDLGGNVMVVAADVGDEQSLDACLAKIRELMPPIGGIAFGPLVLKDVLLKNMNLDQMQAVLHPKVSGARLLSSRLESMEREHPLEFFVMFSSFVMVCGNPGQSAYGAANAYTHALALRRRSQGLAGSTIDMGAIWGVGYIVRSGKDEEYESLSFKFDKVSERELHALFAEAVVVGRPGSAAQGGQGAADHNDVEVITGMRFLDPKNRELIPHYDDPRVGYYILSEKRGTSAGADAALASVKERLLEAVDIIEVRRIIAEGLAQKLRTTLQITHEDGVRLDTPLIDQGVDSLSAVTIGTWFSKNLNLELPLLKILGGASILDLVEEAAERLHPSAIPLVHSSGPVETVAVQINTSMDSVTSPTDTNVASVWTASPTRSSSSEEAPDHAPSSPHERKSPLSLNQEHSWKLQRQSPDPKRFNSTIGMYMKGYIDLSRLARAFQIVLQRHEIFRTCFADPAVQIITDTPNMEFQAVPVADRAAAERAFDDLDRQTYDLVAGETLKLADFYWAPDEHIVVIAYNQLVCDGWTYERLFVELAQVYEGKELPPSPPQYADFAARQRTIYEQGGMDSDLAYWKSLHAKLPSELPTLTLSPSTQGETGRKPPPSWEQHVLKARVSSATASRVRDLSREHKSTPMQFYLSAYYVLLSRLTDRTDLAVGVADSNRPDLDDLSTMGLFANTLPLRLDYPGNDTFTSALAKTKDRMRAATLHSRPPLHVVLEKLGVEQAQDLIQAVFDYKQGQAESGELGEARMAGVLASRYLTPYDVTLEMSDDPTKTPLLTFKLQTSVYGPEDAQKIMGGYLSLVDAFSRVQETSISEAKLNLNTEFVAEN</sequence>
<dbReference type="Pfam" id="PF14765">
    <property type="entry name" value="PS-DH"/>
    <property type="match status" value="1"/>
</dbReference>
<evidence type="ECO:0000256" key="2">
    <source>
        <dbReference type="ARBA" id="ARBA00022553"/>
    </source>
</evidence>
<evidence type="ECO:0000256" key="7">
    <source>
        <dbReference type="ARBA" id="ARBA00023268"/>
    </source>
</evidence>
<dbReference type="SUPFAM" id="SSF52777">
    <property type="entry name" value="CoA-dependent acyltransferases"/>
    <property type="match status" value="2"/>
</dbReference>
<dbReference type="InterPro" id="IPR020841">
    <property type="entry name" value="PKS_Beta-ketoAc_synthase_dom"/>
</dbReference>
<dbReference type="Pfam" id="PF00668">
    <property type="entry name" value="Condensation"/>
    <property type="match status" value="1"/>
</dbReference>
<dbReference type="CDD" id="cd02440">
    <property type="entry name" value="AdoMet_MTases"/>
    <property type="match status" value="1"/>
</dbReference>
<evidence type="ECO:0000256" key="3">
    <source>
        <dbReference type="ARBA" id="ARBA00022603"/>
    </source>
</evidence>
<dbReference type="InterPro" id="IPR014030">
    <property type="entry name" value="Ketoacyl_synth_N"/>
</dbReference>
<dbReference type="InterPro" id="IPR016039">
    <property type="entry name" value="Thiolase-like"/>
</dbReference>
<dbReference type="Gene3D" id="3.40.50.720">
    <property type="entry name" value="NAD(P)-binding Rossmann-like Domain"/>
    <property type="match status" value="1"/>
</dbReference>
<dbReference type="InterPro" id="IPR032821">
    <property type="entry name" value="PKS_assoc"/>
</dbReference>
<dbReference type="Pfam" id="PF00109">
    <property type="entry name" value="ketoacyl-synt"/>
    <property type="match status" value="1"/>
</dbReference>
<dbReference type="InterPro" id="IPR020806">
    <property type="entry name" value="PKS_PP-bd"/>
</dbReference>
<feature type="domain" description="Ketosynthase family 3 (KS3)" evidence="11">
    <location>
        <begin position="11"/>
        <end position="374"/>
    </location>
</feature>
<dbReference type="GO" id="GO:0008168">
    <property type="term" value="F:methyltransferase activity"/>
    <property type="evidence" value="ECO:0007669"/>
    <property type="project" value="UniProtKB-KW"/>
</dbReference>
<organism evidence="13 14">
    <name type="scientific">Colletotrichum sojae</name>
    <dbReference type="NCBI Taxonomy" id="2175907"/>
    <lineage>
        <taxon>Eukaryota</taxon>
        <taxon>Fungi</taxon>
        <taxon>Dikarya</taxon>
        <taxon>Ascomycota</taxon>
        <taxon>Pezizomycotina</taxon>
        <taxon>Sordariomycetes</taxon>
        <taxon>Hypocreomycetidae</taxon>
        <taxon>Glomerellales</taxon>
        <taxon>Glomerellaceae</taxon>
        <taxon>Colletotrichum</taxon>
        <taxon>Colletotrichum orchidearum species complex</taxon>
    </lineage>
</organism>
<evidence type="ECO:0000259" key="10">
    <source>
        <dbReference type="PROSITE" id="PS50075"/>
    </source>
</evidence>
<dbReference type="Proteomes" id="UP000652219">
    <property type="component" value="Unassembled WGS sequence"/>
</dbReference>
<dbReference type="PROSITE" id="PS50075">
    <property type="entry name" value="CARRIER"/>
    <property type="match status" value="1"/>
</dbReference>
<dbReference type="InterPro" id="IPR009081">
    <property type="entry name" value="PP-bd_ACP"/>
</dbReference>
<keyword evidence="7" id="KW-0511">Multifunctional enzyme</keyword>
<keyword evidence="3" id="KW-0489">Methyltransferase</keyword>
<feature type="region of interest" description="C-terminal hotdog fold" evidence="8">
    <location>
        <begin position="1029"/>
        <end position="1181"/>
    </location>
</feature>
<dbReference type="SUPFAM" id="SSF53335">
    <property type="entry name" value="S-adenosyl-L-methionine-dependent methyltransferases"/>
    <property type="match status" value="1"/>
</dbReference>
<dbReference type="SUPFAM" id="SSF52151">
    <property type="entry name" value="FabD/lysophospholipase-like"/>
    <property type="match status" value="1"/>
</dbReference>
<dbReference type="InterPro" id="IPR016036">
    <property type="entry name" value="Malonyl_transacylase_ACP-bd"/>
</dbReference>
<feature type="domain" description="PKS/mFAS DH" evidence="12">
    <location>
        <begin position="880"/>
        <end position="1181"/>
    </location>
</feature>
<dbReference type="InterPro" id="IPR036291">
    <property type="entry name" value="NAD(P)-bd_dom_sf"/>
</dbReference>
<dbReference type="InterPro" id="IPR049551">
    <property type="entry name" value="PKS_DH_C"/>
</dbReference>
<evidence type="ECO:0000256" key="1">
    <source>
        <dbReference type="ARBA" id="ARBA00022450"/>
    </source>
</evidence>
<dbReference type="Pfam" id="PF00550">
    <property type="entry name" value="PP-binding"/>
    <property type="match status" value="1"/>
</dbReference>
<feature type="domain" description="Carrier" evidence="10">
    <location>
        <begin position="2349"/>
        <end position="2424"/>
    </location>
</feature>
<dbReference type="InterPro" id="IPR020807">
    <property type="entry name" value="PKS_DH"/>
</dbReference>
<dbReference type="Gene3D" id="3.30.559.30">
    <property type="entry name" value="Nonribosomal peptide synthetase, condensation domain"/>
    <property type="match status" value="1"/>
</dbReference>
<feature type="region of interest" description="Disordered" evidence="9">
    <location>
        <begin position="2680"/>
        <end position="2699"/>
    </location>
</feature>
<dbReference type="InterPro" id="IPR001242">
    <property type="entry name" value="Condensation_dom"/>
</dbReference>
<feature type="compositionally biased region" description="Polar residues" evidence="9">
    <location>
        <begin position="2465"/>
        <end position="2475"/>
    </location>
</feature>
<dbReference type="Pfam" id="PF16197">
    <property type="entry name" value="KAsynt_C_assoc"/>
    <property type="match status" value="1"/>
</dbReference>
<dbReference type="Gene3D" id="3.40.366.10">
    <property type="entry name" value="Malonyl-Coenzyme A Acyl Carrier Protein, domain 2"/>
    <property type="match status" value="1"/>
</dbReference>
<dbReference type="InterPro" id="IPR013968">
    <property type="entry name" value="PKS_KR"/>
</dbReference>
<dbReference type="SUPFAM" id="SSF53901">
    <property type="entry name" value="Thiolase-like"/>
    <property type="match status" value="1"/>
</dbReference>
<dbReference type="SUPFAM" id="SSF51735">
    <property type="entry name" value="NAD(P)-binding Rossmann-fold domains"/>
    <property type="match status" value="1"/>
</dbReference>
<dbReference type="Gene3D" id="3.10.129.110">
    <property type="entry name" value="Polyketide synthase dehydratase"/>
    <property type="match status" value="1"/>
</dbReference>
<dbReference type="SMART" id="SM00825">
    <property type="entry name" value="PKS_KS"/>
    <property type="match status" value="1"/>
</dbReference>
<feature type="region of interest" description="Disordered" evidence="9">
    <location>
        <begin position="2465"/>
        <end position="2511"/>
    </location>
</feature>